<feature type="region of interest" description="Disordered" evidence="10">
    <location>
        <begin position="295"/>
        <end position="328"/>
    </location>
</feature>
<dbReference type="Gene3D" id="2.20.25.80">
    <property type="entry name" value="WRKY domain"/>
    <property type="match status" value="2"/>
</dbReference>
<dbReference type="PROSITE" id="PS50811">
    <property type="entry name" value="WRKY"/>
    <property type="match status" value="2"/>
</dbReference>
<dbReference type="InterPro" id="IPR003657">
    <property type="entry name" value="WRKY_dom"/>
</dbReference>
<evidence type="ECO:0000256" key="6">
    <source>
        <dbReference type="ARBA" id="ARBA00023125"/>
    </source>
</evidence>
<dbReference type="Pfam" id="PF03106">
    <property type="entry name" value="WRKY"/>
    <property type="match status" value="2"/>
</dbReference>
<gene>
    <name evidence="13" type="primary">LOC120250063</name>
</gene>
<evidence type="ECO:0000256" key="8">
    <source>
        <dbReference type="ARBA" id="ARBA00023242"/>
    </source>
</evidence>
<dbReference type="SUPFAM" id="SSF118290">
    <property type="entry name" value="WRKY DNA-binding domain"/>
    <property type="match status" value="2"/>
</dbReference>
<keyword evidence="2" id="KW-0479">Metal-binding</keyword>
<keyword evidence="12" id="KW-1185">Reference proteome</keyword>
<feature type="compositionally biased region" description="Low complexity" evidence="10">
    <location>
        <begin position="311"/>
        <end position="328"/>
    </location>
</feature>
<evidence type="ECO:0000256" key="3">
    <source>
        <dbReference type="ARBA" id="ARBA00022737"/>
    </source>
</evidence>
<proteinExistence type="inferred from homology"/>
<comment type="similarity">
    <text evidence="9">Belongs to the WRKY group I family.</text>
</comment>
<feature type="region of interest" description="Disordered" evidence="10">
    <location>
        <begin position="364"/>
        <end position="383"/>
    </location>
</feature>
<dbReference type="GO" id="GO:0043565">
    <property type="term" value="F:sequence-specific DNA binding"/>
    <property type="evidence" value="ECO:0007669"/>
    <property type="project" value="InterPro"/>
</dbReference>
<dbReference type="PANTHER" id="PTHR31221:SF1">
    <property type="entry name" value="WRKY TRANSCRIPTION FACTOR 33-RELATED"/>
    <property type="match status" value="1"/>
</dbReference>
<sequence>MATSHFWGMLAFEDEQEEKESRTYSFSSSSPLSSLSPYFANLDHVLMDSPPPLFIQQEIKEDDMYQNIQRDLQSFQQYPMEQASQENQLLKSYQEPEELNDIIEASHADQQMGAIDGYKWRKYGQKAVKGSENPRSYYKCTHPNCPTKKKVERSSAGHVTEIVYSGVHNHPKPSQSTRGFMDSIGNPEASSASFADDDFDENEPDAKRWKNEVQNGEVSGNKMVKEPRVVVQTTSSVDLLDDGYRWRKYGQKAVKGNSNPRSYYKCTSDGCSVRKHVERASDDIKSVITTYEGKHNHDVPLARGCGGHSLNNNNNNNNNNNKDMSNINNNINNISMAFKPSNQSQQGPSWYESSMAFYMNQQQQLTTQTGSGSNSNAKEEPIEEDALISYVPFIG</sequence>
<dbReference type="FunFam" id="2.20.25.80:FF:000006">
    <property type="entry name" value="WRKY transcription factor"/>
    <property type="match status" value="1"/>
</dbReference>
<keyword evidence="5" id="KW-0805">Transcription regulation</keyword>
<evidence type="ECO:0000256" key="7">
    <source>
        <dbReference type="ARBA" id="ARBA00023163"/>
    </source>
</evidence>
<keyword evidence="4" id="KW-0862">Zinc</keyword>
<evidence type="ECO:0000256" key="5">
    <source>
        <dbReference type="ARBA" id="ARBA00023015"/>
    </source>
</evidence>
<dbReference type="FunFam" id="2.20.25.80:FF:000003">
    <property type="entry name" value="WRKY transcription factor 57"/>
    <property type="match status" value="1"/>
</dbReference>
<dbReference type="InterPro" id="IPR044810">
    <property type="entry name" value="WRKY_plant"/>
</dbReference>
<keyword evidence="7" id="KW-0804">Transcription</keyword>
<dbReference type="GeneID" id="120250063"/>
<dbReference type="GO" id="GO:0005634">
    <property type="term" value="C:nucleus"/>
    <property type="evidence" value="ECO:0007669"/>
    <property type="project" value="UniProtKB-SubCell"/>
</dbReference>
<protein>
    <submittedName>
        <fullName evidence="13">Probable WRKY transcription factor 2</fullName>
    </submittedName>
</protein>
<evidence type="ECO:0000256" key="1">
    <source>
        <dbReference type="ARBA" id="ARBA00004123"/>
    </source>
</evidence>
<evidence type="ECO:0000256" key="4">
    <source>
        <dbReference type="ARBA" id="ARBA00022833"/>
    </source>
</evidence>
<reference evidence="13" key="1">
    <citation type="submission" date="2025-08" db="UniProtKB">
        <authorList>
            <consortium name="RefSeq"/>
        </authorList>
    </citation>
    <scope>IDENTIFICATION</scope>
</reference>
<name>A0AB40AII5_DIOCR</name>
<keyword evidence="3" id="KW-0677">Repeat</keyword>
<feature type="region of interest" description="Disordered" evidence="10">
    <location>
        <begin position="166"/>
        <end position="219"/>
    </location>
</feature>
<keyword evidence="8" id="KW-0539">Nucleus</keyword>
<dbReference type="InterPro" id="IPR036576">
    <property type="entry name" value="WRKY_dom_sf"/>
</dbReference>
<feature type="compositionally biased region" description="Low complexity" evidence="10">
    <location>
        <begin position="364"/>
        <end position="376"/>
    </location>
</feature>
<evidence type="ECO:0000256" key="10">
    <source>
        <dbReference type="SAM" id="MobiDB-lite"/>
    </source>
</evidence>
<dbReference type="Proteomes" id="UP001515500">
    <property type="component" value="Chromosome 19"/>
</dbReference>
<evidence type="ECO:0000256" key="2">
    <source>
        <dbReference type="ARBA" id="ARBA00022723"/>
    </source>
</evidence>
<dbReference type="AlphaFoldDB" id="A0AB40AII5"/>
<evidence type="ECO:0000256" key="9">
    <source>
        <dbReference type="ARBA" id="ARBA00061157"/>
    </source>
</evidence>
<dbReference type="SMART" id="SM00774">
    <property type="entry name" value="WRKY"/>
    <property type="match status" value="2"/>
</dbReference>
<keyword evidence="6" id="KW-0238">DNA-binding</keyword>
<evidence type="ECO:0000313" key="13">
    <source>
        <dbReference type="RefSeq" id="XP_039114756.1"/>
    </source>
</evidence>
<dbReference type="PANTHER" id="PTHR31221">
    <property type="entry name" value="WRKY TRANSCRIPTION FACTOR PROTEIN 1-RELATED"/>
    <property type="match status" value="1"/>
</dbReference>
<dbReference type="RefSeq" id="XP_039114756.1">
    <property type="nucleotide sequence ID" value="XM_039258822.1"/>
</dbReference>
<organism evidence="12 13">
    <name type="scientific">Dioscorea cayennensis subsp. rotundata</name>
    <name type="common">White Guinea yam</name>
    <name type="synonym">Dioscorea rotundata</name>
    <dbReference type="NCBI Taxonomy" id="55577"/>
    <lineage>
        <taxon>Eukaryota</taxon>
        <taxon>Viridiplantae</taxon>
        <taxon>Streptophyta</taxon>
        <taxon>Embryophyta</taxon>
        <taxon>Tracheophyta</taxon>
        <taxon>Spermatophyta</taxon>
        <taxon>Magnoliopsida</taxon>
        <taxon>Liliopsida</taxon>
        <taxon>Dioscoreales</taxon>
        <taxon>Dioscoreaceae</taxon>
        <taxon>Dioscorea</taxon>
    </lineage>
</organism>
<feature type="domain" description="WRKY" evidence="11">
    <location>
        <begin position="116"/>
        <end position="173"/>
    </location>
</feature>
<feature type="domain" description="WRKY" evidence="11">
    <location>
        <begin position="235"/>
        <end position="300"/>
    </location>
</feature>
<evidence type="ECO:0000313" key="12">
    <source>
        <dbReference type="Proteomes" id="UP001515500"/>
    </source>
</evidence>
<dbReference type="GO" id="GO:0046872">
    <property type="term" value="F:metal ion binding"/>
    <property type="evidence" value="ECO:0007669"/>
    <property type="project" value="UniProtKB-KW"/>
</dbReference>
<dbReference type="GO" id="GO:0003700">
    <property type="term" value="F:DNA-binding transcription factor activity"/>
    <property type="evidence" value="ECO:0007669"/>
    <property type="project" value="InterPro"/>
</dbReference>
<comment type="subcellular location">
    <subcellularLocation>
        <location evidence="1">Nucleus</location>
    </subcellularLocation>
</comment>
<accession>A0AB40AII5</accession>
<evidence type="ECO:0000259" key="11">
    <source>
        <dbReference type="PROSITE" id="PS50811"/>
    </source>
</evidence>